<dbReference type="InterPro" id="IPR038999">
    <property type="entry name" value="CAPSP"/>
</dbReference>
<dbReference type="Gene3D" id="2.10.10.40">
    <property type="match status" value="1"/>
</dbReference>
<dbReference type="GeneID" id="65112756"/>
<comment type="subunit">
    <text evidence="5">Homopentamer. Interacts with the portal protein. Interacts with the major capsid protein that forms hexamers.</text>
</comment>
<dbReference type="KEGG" id="vg:65112756"/>
<dbReference type="EMBL" id="MH059636">
    <property type="protein sequence ID" value="AWD90323.1"/>
    <property type="molecule type" value="Genomic_DNA"/>
</dbReference>
<dbReference type="InterPro" id="IPR010762">
    <property type="entry name" value="Gp23/Gp24_T4-like"/>
</dbReference>
<comment type="PTM">
    <text evidence="5">Proteolytic cleavage at the N-terminus by the prohead core protein protease gives rise to the mature capsid vertex protein.</text>
</comment>
<feature type="site" description="Cleavage" evidence="5">
    <location>
        <begin position="13"/>
        <end position="14"/>
    </location>
</feature>
<evidence type="ECO:0000256" key="3">
    <source>
        <dbReference type="ARBA" id="ARBA00022844"/>
    </source>
</evidence>
<comment type="subcellular location">
    <subcellularLocation>
        <location evidence="1">Virion</location>
    </subcellularLocation>
</comment>
<reference evidence="6" key="1">
    <citation type="submission" date="2018-03" db="EMBL/GenBank/DDBJ databases">
        <title>Phage therapy in agriculture - a green tech approach to combat plant pathogenic bacteria.</title>
        <authorList>
            <person name="Carstens A.B."/>
            <person name="Djurhuus A.M."/>
            <person name="Hansen L.H."/>
        </authorList>
    </citation>
    <scope>NUCLEOTIDE SEQUENCE [LARGE SCALE GENOMIC DNA]</scope>
</reference>
<sequence length="426" mass="46310">MSKQYKINKLLRESTDTTSNSNSRPSLVALTRATTKLVYTDLVATQRTNQPVAALYGIKYLNPHGDLTFNAGATYAGAAGSLAREGIDELTDATAPDLKAGDFFQYQDVVYKVLADAPFTGGTGDLIDLVQFGIVSLTIRLFSDAAATEHFEQDEDNISEASFKINKWQTAVKTRKLKTTLTVELAQDLEANGFDAPNFIEDLLATEMAEDINKDILQSLITVSKRYKIDGVTPNGILTISDYSNAPEAGRLLYQMMCEMNSHIQRTTSYSGTYVVASTRVAGILASSGFMKLSGDADNNNAYGFLKNGLPLFCDTNTPFDYMTVGVKADFGDAELVGSLFYAPYTEGLDLEEPEHVGAFKVINDPSSLQPKVALMVRYALSANPYTVAKDDKEARLIDGGDMDKMAGQSDMSVLVGVKLPKLLSE</sequence>
<proteinExistence type="inferred from homology"/>
<dbReference type="Pfam" id="PF07068">
    <property type="entry name" value="Gp23"/>
    <property type="match status" value="1"/>
</dbReference>
<dbReference type="RefSeq" id="YP_010095122.1">
    <property type="nucleotide sequence ID" value="NC_055743.1"/>
</dbReference>
<evidence type="ECO:0000256" key="1">
    <source>
        <dbReference type="ARBA" id="ARBA00004328"/>
    </source>
</evidence>
<accession>A0A2S1GLV2</accession>
<comment type="subcellular location">
    <molecule>Capsid vertex protein</molecule>
    <subcellularLocation>
        <location evidence="5">Virion</location>
    </subcellularLocation>
    <text evidence="5">Part of the icosahedric capsid shell of the immature virion.</text>
</comment>
<feature type="chain" id="PRO_5023221676" description="Capsid vertex protein" evidence="5">
    <location>
        <begin position="1"/>
        <end position="426"/>
    </location>
</feature>
<keyword evidence="4 5" id="KW-0426">Late protein</keyword>
<keyword evidence="7" id="KW-1185">Reference proteome</keyword>
<keyword evidence="2 5" id="KW-0167">Capsid protein</keyword>
<evidence type="ECO:0000256" key="4">
    <source>
        <dbReference type="ARBA" id="ARBA00022921"/>
    </source>
</evidence>
<evidence type="ECO:0000256" key="2">
    <source>
        <dbReference type="ARBA" id="ARBA00022561"/>
    </source>
</evidence>
<comment type="subcellular location">
    <molecule>Mature capsid vertex protein</molecule>
    <subcellularLocation>
        <location evidence="5">Virion</location>
    </subcellularLocation>
    <text evidence="5">Part of the icosahedric capsid shell of the mature virion.</text>
</comment>
<protein>
    <recommendedName>
        <fullName evidence="5">Capsid vertex protein</fullName>
    </recommendedName>
    <alternativeName>
        <fullName evidence="5">gp24</fullName>
    </alternativeName>
    <component>
        <recommendedName>
            <fullName evidence="5">Mature capsid vertex protein</fullName>
        </recommendedName>
        <alternativeName>
            <fullName evidence="5">gp24*</fullName>
        </alternativeName>
    </component>
</protein>
<evidence type="ECO:0000313" key="7">
    <source>
        <dbReference type="Proteomes" id="UP000246316"/>
    </source>
</evidence>
<feature type="chain" id="PRO_5023221675" description="Mature capsid vertex protein" evidence="5">
    <location>
        <begin position="14"/>
        <end position="426"/>
    </location>
</feature>
<name>A0A2S1GLV2_9CAUD</name>
<dbReference type="Proteomes" id="UP000246316">
    <property type="component" value="Segment"/>
</dbReference>
<evidence type="ECO:0000313" key="6">
    <source>
        <dbReference type="EMBL" id="AWD90323.1"/>
    </source>
</evidence>
<comment type="function">
    <text evidence="5">Capsid protein that self-associates to form pentons, building the capsid in association with hexamers of the major capsid protein and one dodecamer of the portal protein.</text>
</comment>
<dbReference type="HAMAP" id="MF_04113">
    <property type="entry name" value="CAPSID_P_T4"/>
    <property type="match status" value="1"/>
</dbReference>
<dbReference type="GO" id="GO:0019028">
    <property type="term" value="C:viral capsid"/>
    <property type="evidence" value="ECO:0007669"/>
    <property type="project" value="UniProtKB-UniRule"/>
</dbReference>
<dbReference type="Gene3D" id="3.30.2320.40">
    <property type="match status" value="1"/>
</dbReference>
<comment type="similarity">
    <text evidence="5">Belongs to the Tevenvirinae capsid vertex protein family.</text>
</comment>
<keyword evidence="3 5" id="KW-0946">Virion</keyword>
<evidence type="ECO:0000256" key="5">
    <source>
        <dbReference type="HAMAP-Rule" id="MF_04113"/>
    </source>
</evidence>
<organism evidence="6 7">
    <name type="scientific">Erwinia phage Cronus</name>
    <dbReference type="NCBI Taxonomy" id="2163633"/>
    <lineage>
        <taxon>Viruses</taxon>
        <taxon>Duplodnaviria</taxon>
        <taxon>Heunggongvirae</taxon>
        <taxon>Uroviricota</taxon>
        <taxon>Caudoviricetes</taxon>
        <taxon>Pantevenvirales</taxon>
        <taxon>Straboviridae</taxon>
        <taxon>Tevenvirinae</taxon>
        <taxon>Risoevirus</taxon>
        <taxon>Risoevirus cronus</taxon>
        <taxon>Roskildevirus cronus</taxon>
    </lineage>
</organism>